<proteinExistence type="predicted"/>
<sequence length="561" mass="58488">MTGSTQAAPVVSTGLTRPLPALLPQVAPFWTAGADGELRLPRCGSCARFRHPGESVCPDCPGAELTYAPVGPAGVVVAVSVNHQMWLPGIAPPYVVVVVELDDAPGVRLTSNLLVDDPAEIATVARVGLAVTVVFDHQDDVWVPVFRPSGEPDRPGLVREARVVPRAPISDERFERRSVLSGLGISAVGRRLGRTPVSLAVESSLAAIADAGLTRDDIDGIATYPGPLGAGMSEGGVAALEEALGVRPTWFHGGLDQPGQSGAIVAAMLAVAAGLCRHVLCVRTVWEATYTDYQRRGLVGGGGGRLEGDIQWRLPYGAASAGTWIGLAASQYLHRYKADREVLGRIAVNARAGAARNPYAVYRDPLTLDDYFAARMISTPFGLYDCDVPCDGSVAVIVSAAETAADAPNGVVRINAVGTQIAERPSWDQGTLTHEPMVLGPAAHLWTRTDLTPSDVDVALLYDGFSFNCLSWLEALGFCGFGEASDFIGDGTTIGLGGSLPLNPHGGQLSAGRLHGFGFLHEAITQLRGVAGERQVTGAEVAVVSTGGGAPGGAFLLTRDA</sequence>
<dbReference type="Pfam" id="PF12172">
    <property type="entry name" value="zf-ChsH2"/>
    <property type="match status" value="1"/>
</dbReference>
<reference evidence="4 5" key="1">
    <citation type="submission" date="2022-04" db="EMBL/GenBank/DDBJ databases">
        <title>Genome diversity in the genus Frankia.</title>
        <authorList>
            <person name="Carlos-Shanley C."/>
            <person name="Hahn D."/>
        </authorList>
    </citation>
    <scope>NUCLEOTIDE SEQUENCE [LARGE SCALE GENOMIC DNA]</scope>
    <source>
        <strain evidence="4 5">Ag45/Mut15</strain>
    </source>
</reference>
<dbReference type="InterPro" id="IPR022002">
    <property type="entry name" value="ChsH2_Znr"/>
</dbReference>
<dbReference type="Pfam" id="PF01796">
    <property type="entry name" value="OB_ChsH2_C"/>
    <property type="match status" value="1"/>
</dbReference>
<dbReference type="RefSeq" id="WP_248823773.1">
    <property type="nucleotide sequence ID" value="NZ_JALKFT010000004.1"/>
</dbReference>
<protein>
    <submittedName>
        <fullName evidence="4">OB-fold domain-containing protein</fullName>
    </submittedName>
</protein>
<dbReference type="Pfam" id="PF22691">
    <property type="entry name" value="Thiolase_C_1"/>
    <property type="match status" value="1"/>
</dbReference>
<dbReference type="InterPro" id="IPR016039">
    <property type="entry name" value="Thiolase-like"/>
</dbReference>
<organism evidence="4 5">
    <name type="scientific">Frankia umida</name>
    <dbReference type="NCBI Taxonomy" id="573489"/>
    <lineage>
        <taxon>Bacteria</taxon>
        <taxon>Bacillati</taxon>
        <taxon>Actinomycetota</taxon>
        <taxon>Actinomycetes</taxon>
        <taxon>Frankiales</taxon>
        <taxon>Frankiaceae</taxon>
        <taxon>Frankia</taxon>
    </lineage>
</organism>
<evidence type="ECO:0000313" key="4">
    <source>
        <dbReference type="EMBL" id="MCK9875329.1"/>
    </source>
</evidence>
<dbReference type="Proteomes" id="UP001201873">
    <property type="component" value="Unassembled WGS sequence"/>
</dbReference>
<dbReference type="CDD" id="cd00829">
    <property type="entry name" value="SCP-x_thiolase"/>
    <property type="match status" value="1"/>
</dbReference>
<keyword evidence="5" id="KW-1185">Reference proteome</keyword>
<dbReference type="PANTHER" id="PTHR42870">
    <property type="entry name" value="ACETYL-COA C-ACETYLTRANSFERASE"/>
    <property type="match status" value="1"/>
</dbReference>
<evidence type="ECO:0000313" key="5">
    <source>
        <dbReference type="Proteomes" id="UP001201873"/>
    </source>
</evidence>
<dbReference type="InterPro" id="IPR012340">
    <property type="entry name" value="NA-bd_OB-fold"/>
</dbReference>
<dbReference type="SUPFAM" id="SSF50249">
    <property type="entry name" value="Nucleic acid-binding proteins"/>
    <property type="match status" value="1"/>
</dbReference>
<evidence type="ECO:0000259" key="1">
    <source>
        <dbReference type="Pfam" id="PF01796"/>
    </source>
</evidence>
<gene>
    <name evidence="4" type="ORF">MXD59_05960</name>
</gene>
<name>A0ABT0JUY2_9ACTN</name>
<feature type="domain" description="Thiolase C-terminal" evidence="3">
    <location>
        <begin position="448"/>
        <end position="550"/>
    </location>
</feature>
<dbReference type="EMBL" id="JALKFT010000004">
    <property type="protein sequence ID" value="MCK9875329.1"/>
    <property type="molecule type" value="Genomic_DNA"/>
</dbReference>
<dbReference type="InterPro" id="IPR002878">
    <property type="entry name" value="ChsH2_C"/>
</dbReference>
<evidence type="ECO:0000259" key="2">
    <source>
        <dbReference type="Pfam" id="PF12172"/>
    </source>
</evidence>
<accession>A0ABT0JUY2</accession>
<dbReference type="PANTHER" id="PTHR42870:SF1">
    <property type="entry name" value="NON-SPECIFIC LIPID-TRANSFER PROTEIN-LIKE 2"/>
    <property type="match status" value="1"/>
</dbReference>
<dbReference type="Gene3D" id="3.40.47.10">
    <property type="match status" value="1"/>
</dbReference>
<dbReference type="InterPro" id="IPR055140">
    <property type="entry name" value="Thiolase_C_2"/>
</dbReference>
<evidence type="ECO:0000259" key="3">
    <source>
        <dbReference type="Pfam" id="PF22691"/>
    </source>
</evidence>
<dbReference type="SUPFAM" id="SSF53901">
    <property type="entry name" value="Thiolase-like"/>
    <property type="match status" value="2"/>
</dbReference>
<feature type="domain" description="ChsH2 rubredoxin-like zinc ribbon" evidence="2">
    <location>
        <begin position="30"/>
        <end position="65"/>
    </location>
</feature>
<feature type="domain" description="ChsH2 C-terminal OB-fold" evidence="1">
    <location>
        <begin position="69"/>
        <end position="136"/>
    </location>
</feature>
<comment type="caution">
    <text evidence="4">The sequence shown here is derived from an EMBL/GenBank/DDBJ whole genome shotgun (WGS) entry which is preliminary data.</text>
</comment>